<gene>
    <name evidence="2" type="ORF">C7S18_12350</name>
</gene>
<evidence type="ECO:0000313" key="2">
    <source>
        <dbReference type="EMBL" id="AVP97943.1"/>
    </source>
</evidence>
<name>A0A2P1PSX3_9GAMM</name>
<dbReference type="InterPro" id="IPR001387">
    <property type="entry name" value="Cro/C1-type_HTH"/>
</dbReference>
<reference evidence="2 3" key="2">
    <citation type="submission" date="2018-03" db="EMBL/GenBank/DDBJ databases">
        <authorList>
            <person name="Keele B.F."/>
        </authorList>
    </citation>
    <scope>NUCLEOTIDE SEQUENCE [LARGE SCALE GENOMIC DNA]</scope>
    <source>
        <strain evidence="2 3">D13</strain>
    </source>
</reference>
<dbReference type="SMART" id="SM00530">
    <property type="entry name" value="HTH_XRE"/>
    <property type="match status" value="1"/>
</dbReference>
<proteinExistence type="predicted"/>
<dbReference type="AlphaFoldDB" id="A0A2P1PSX3"/>
<dbReference type="Proteomes" id="UP000241074">
    <property type="component" value="Chromosome"/>
</dbReference>
<reference evidence="2 3" key="1">
    <citation type="submission" date="2018-03" db="EMBL/GenBank/DDBJ databases">
        <title>Ahniella affigens gen. nov., sp. nov., a gammaproteobacterium isolated from sandy soil near a stream.</title>
        <authorList>
            <person name="Ko Y."/>
            <person name="Kim J.-H."/>
        </authorList>
    </citation>
    <scope>NUCLEOTIDE SEQUENCE [LARGE SCALE GENOMIC DNA]</scope>
    <source>
        <strain evidence="2 3">D13</strain>
    </source>
</reference>
<accession>A0A2P1PSX3</accession>
<dbReference type="RefSeq" id="WP_106891863.1">
    <property type="nucleotide sequence ID" value="NZ_CP027860.1"/>
</dbReference>
<dbReference type="CDD" id="cd00093">
    <property type="entry name" value="HTH_XRE"/>
    <property type="match status" value="1"/>
</dbReference>
<protein>
    <recommendedName>
        <fullName evidence="1">HTH cro/C1-type domain-containing protein</fullName>
    </recommendedName>
</protein>
<dbReference type="Pfam" id="PF01381">
    <property type="entry name" value="HTH_3"/>
    <property type="match status" value="1"/>
</dbReference>
<keyword evidence="3" id="KW-1185">Reference proteome</keyword>
<dbReference type="GO" id="GO:0003677">
    <property type="term" value="F:DNA binding"/>
    <property type="evidence" value="ECO:0007669"/>
    <property type="project" value="InterPro"/>
</dbReference>
<dbReference type="OrthoDB" id="5959816at2"/>
<organism evidence="2 3">
    <name type="scientific">Ahniella affigens</name>
    <dbReference type="NCBI Taxonomy" id="2021234"/>
    <lineage>
        <taxon>Bacteria</taxon>
        <taxon>Pseudomonadati</taxon>
        <taxon>Pseudomonadota</taxon>
        <taxon>Gammaproteobacteria</taxon>
        <taxon>Lysobacterales</taxon>
        <taxon>Rhodanobacteraceae</taxon>
        <taxon>Ahniella</taxon>
    </lineage>
</organism>
<dbReference type="Gene3D" id="1.10.260.40">
    <property type="entry name" value="lambda repressor-like DNA-binding domains"/>
    <property type="match status" value="1"/>
</dbReference>
<dbReference type="KEGG" id="xba:C7S18_12350"/>
<dbReference type="PROSITE" id="PS50943">
    <property type="entry name" value="HTH_CROC1"/>
    <property type="match status" value="1"/>
</dbReference>
<dbReference type="EMBL" id="CP027860">
    <property type="protein sequence ID" value="AVP97943.1"/>
    <property type="molecule type" value="Genomic_DNA"/>
</dbReference>
<evidence type="ECO:0000313" key="3">
    <source>
        <dbReference type="Proteomes" id="UP000241074"/>
    </source>
</evidence>
<dbReference type="SUPFAM" id="SSF47413">
    <property type="entry name" value="lambda repressor-like DNA-binding domains"/>
    <property type="match status" value="1"/>
</dbReference>
<feature type="domain" description="HTH cro/C1-type" evidence="1">
    <location>
        <begin position="58"/>
        <end position="102"/>
    </location>
</feature>
<sequence>MAVPIRQSFKSGAIVQNKTAETVTYARIGTKSADSELVPISLADVGARIGTAADLLGTRADAAKAIGVSASALQRYIKGDNEPPFTAIARLAALSGVSIAWLAGLDGTENVQNRVSQPARLDAWTLGQAVYVLDGVLSQLASHMQPQAYAETLLMLCDYLQAGGGKLQPDNVVDLVQYIKRRQNGNESG</sequence>
<evidence type="ECO:0000259" key="1">
    <source>
        <dbReference type="PROSITE" id="PS50943"/>
    </source>
</evidence>
<dbReference type="InterPro" id="IPR010982">
    <property type="entry name" value="Lambda_DNA-bd_dom_sf"/>
</dbReference>